<dbReference type="STRING" id="1095630.A0A2J6T9D6"/>
<reference evidence="2 3" key="1">
    <citation type="submission" date="2016-04" db="EMBL/GenBank/DDBJ databases">
        <title>A degradative enzymes factory behind the ericoid mycorrhizal symbiosis.</title>
        <authorList>
            <consortium name="DOE Joint Genome Institute"/>
            <person name="Martino E."/>
            <person name="Morin E."/>
            <person name="Grelet G."/>
            <person name="Kuo A."/>
            <person name="Kohler A."/>
            <person name="Daghino S."/>
            <person name="Barry K."/>
            <person name="Choi C."/>
            <person name="Cichocki N."/>
            <person name="Clum A."/>
            <person name="Copeland A."/>
            <person name="Hainaut M."/>
            <person name="Haridas S."/>
            <person name="Labutti K."/>
            <person name="Lindquist E."/>
            <person name="Lipzen A."/>
            <person name="Khouja H.-R."/>
            <person name="Murat C."/>
            <person name="Ohm R."/>
            <person name="Olson A."/>
            <person name="Spatafora J."/>
            <person name="Veneault-Fourrey C."/>
            <person name="Henrissat B."/>
            <person name="Grigoriev I."/>
            <person name="Martin F."/>
            <person name="Perotto S."/>
        </authorList>
    </citation>
    <scope>NUCLEOTIDE SEQUENCE [LARGE SCALE GENOMIC DNA]</scope>
    <source>
        <strain evidence="2 3">E</strain>
    </source>
</reference>
<dbReference type="GeneID" id="36591219"/>
<feature type="compositionally biased region" description="Basic residues" evidence="1">
    <location>
        <begin position="1"/>
        <end position="13"/>
    </location>
</feature>
<proteinExistence type="predicted"/>
<sequence length="203" mass="22788">MSGKRQSQRHLNKAKREHEESLSTDNTTDSTPASAKRQRKEPKDSMTGPATTALTMSLSHTTIVPNTVLPVYQHMLPKNPEGIAFLFGTRFSEALQVPAERVAIQYQITKEDAIEELRRLLIIKAFTADVDANKISPTPLSMRNHLDPLSLTHTNLRKQWTSFGMLPSSIQNSTQICKKLLDSFFTIDRPERATRSLSTARGD</sequence>
<evidence type="ECO:0000313" key="3">
    <source>
        <dbReference type="Proteomes" id="UP000235371"/>
    </source>
</evidence>
<dbReference type="Proteomes" id="UP000235371">
    <property type="component" value="Unassembled WGS sequence"/>
</dbReference>
<dbReference type="RefSeq" id="XP_024736530.1">
    <property type="nucleotide sequence ID" value="XM_024883142.1"/>
</dbReference>
<keyword evidence="3" id="KW-1185">Reference proteome</keyword>
<name>A0A2J6T9D6_9HELO</name>
<protein>
    <submittedName>
        <fullName evidence="2">Uncharacterized protein</fullName>
    </submittedName>
</protein>
<dbReference type="AlphaFoldDB" id="A0A2J6T9D6"/>
<evidence type="ECO:0000256" key="1">
    <source>
        <dbReference type="SAM" id="MobiDB-lite"/>
    </source>
</evidence>
<feature type="region of interest" description="Disordered" evidence="1">
    <location>
        <begin position="1"/>
        <end position="50"/>
    </location>
</feature>
<dbReference type="EMBL" id="KZ613813">
    <property type="protein sequence ID" value="PMD59626.1"/>
    <property type="molecule type" value="Genomic_DNA"/>
</dbReference>
<feature type="compositionally biased region" description="Polar residues" evidence="1">
    <location>
        <begin position="23"/>
        <end position="33"/>
    </location>
</feature>
<organism evidence="2 3">
    <name type="scientific">Hyaloscypha bicolor E</name>
    <dbReference type="NCBI Taxonomy" id="1095630"/>
    <lineage>
        <taxon>Eukaryota</taxon>
        <taxon>Fungi</taxon>
        <taxon>Dikarya</taxon>
        <taxon>Ascomycota</taxon>
        <taxon>Pezizomycotina</taxon>
        <taxon>Leotiomycetes</taxon>
        <taxon>Helotiales</taxon>
        <taxon>Hyaloscyphaceae</taxon>
        <taxon>Hyaloscypha</taxon>
        <taxon>Hyaloscypha bicolor</taxon>
    </lineage>
</organism>
<evidence type="ECO:0000313" key="2">
    <source>
        <dbReference type="EMBL" id="PMD59626.1"/>
    </source>
</evidence>
<gene>
    <name evidence="2" type="ORF">K444DRAFT_630024</name>
</gene>
<dbReference type="OrthoDB" id="3553348at2759"/>
<accession>A0A2J6T9D6</accession>
<dbReference type="InParanoid" id="A0A2J6T9D6"/>